<feature type="domain" description="Zinc finger CGNR" evidence="1">
    <location>
        <begin position="140"/>
        <end position="183"/>
    </location>
</feature>
<dbReference type="InterPro" id="IPR021005">
    <property type="entry name" value="Znf_CGNR"/>
</dbReference>
<protein>
    <submittedName>
        <fullName evidence="2">CGNR zinc finger domain-containing protein</fullName>
    </submittedName>
</protein>
<proteinExistence type="predicted"/>
<organism evidence="2 3">
    <name type="scientific">Streptomyces desertarenae</name>
    <dbReference type="NCBI Taxonomy" id="2666184"/>
    <lineage>
        <taxon>Bacteria</taxon>
        <taxon>Bacillati</taxon>
        <taxon>Actinomycetota</taxon>
        <taxon>Actinomycetes</taxon>
        <taxon>Kitasatosporales</taxon>
        <taxon>Streptomycetaceae</taxon>
        <taxon>Streptomyces</taxon>
    </lineage>
</organism>
<dbReference type="PANTHER" id="PTHR35525:SF3">
    <property type="entry name" value="BLL6575 PROTEIN"/>
    <property type="match status" value="1"/>
</dbReference>
<dbReference type="EMBL" id="JBHUFU010000017">
    <property type="protein sequence ID" value="MFD1832597.1"/>
    <property type="molecule type" value="Genomic_DNA"/>
</dbReference>
<dbReference type="PANTHER" id="PTHR35525">
    <property type="entry name" value="BLL6575 PROTEIN"/>
    <property type="match status" value="1"/>
</dbReference>
<dbReference type="Gene3D" id="1.10.3300.10">
    <property type="entry name" value="Jann2411-like domain"/>
    <property type="match status" value="1"/>
</dbReference>
<accession>A0ABW4PQZ1</accession>
<dbReference type="RefSeq" id="WP_380903658.1">
    <property type="nucleotide sequence ID" value="NZ_JBHUFU010000017.1"/>
</dbReference>
<name>A0ABW4PQZ1_9ACTN</name>
<sequence length="188" mass="20116">MEESDDRDPTPPGLRLVRDLINTLDVETGADALAAADGLAVFAHDHGLTGRFTAKQDRADVIRLREGLRAACLAHTGAPVPAERLAELDALLRRAPLTLALDRDGAASLAPAEGLAGALVLTARVAAAVAAAAFDGTWRRLKVCEAHDCRWAYYDRSPAGRRRWCTMAVCGSRAKMRTYRARRASGAA</sequence>
<dbReference type="Pfam" id="PF11706">
    <property type="entry name" value="zf-CGNR"/>
    <property type="match status" value="1"/>
</dbReference>
<evidence type="ECO:0000259" key="1">
    <source>
        <dbReference type="Pfam" id="PF11706"/>
    </source>
</evidence>
<evidence type="ECO:0000313" key="2">
    <source>
        <dbReference type="EMBL" id="MFD1832597.1"/>
    </source>
</evidence>
<gene>
    <name evidence="2" type="ORF">ACFSJS_23560</name>
</gene>
<keyword evidence="3" id="KW-1185">Reference proteome</keyword>
<dbReference type="InterPro" id="IPR010852">
    <property type="entry name" value="ABATE"/>
</dbReference>
<comment type="caution">
    <text evidence="2">The sequence shown here is derived from an EMBL/GenBank/DDBJ whole genome shotgun (WGS) entry which is preliminary data.</text>
</comment>
<dbReference type="Proteomes" id="UP001597365">
    <property type="component" value="Unassembled WGS sequence"/>
</dbReference>
<reference evidence="3" key="1">
    <citation type="journal article" date="2019" name="Int. J. Syst. Evol. Microbiol.">
        <title>The Global Catalogue of Microorganisms (GCM) 10K type strain sequencing project: providing services to taxonomists for standard genome sequencing and annotation.</title>
        <authorList>
            <consortium name="The Broad Institute Genomics Platform"/>
            <consortium name="The Broad Institute Genome Sequencing Center for Infectious Disease"/>
            <person name="Wu L."/>
            <person name="Ma J."/>
        </authorList>
    </citation>
    <scope>NUCLEOTIDE SEQUENCE [LARGE SCALE GENOMIC DNA]</scope>
    <source>
        <strain evidence="3">CGMCC 4.7455</strain>
    </source>
</reference>
<dbReference type="Pfam" id="PF07336">
    <property type="entry name" value="ABATE"/>
    <property type="match status" value="1"/>
</dbReference>
<dbReference type="SUPFAM" id="SSF160904">
    <property type="entry name" value="Jann2411-like"/>
    <property type="match status" value="1"/>
</dbReference>
<dbReference type="InterPro" id="IPR023286">
    <property type="entry name" value="ABATE_dom_sf"/>
</dbReference>
<evidence type="ECO:0000313" key="3">
    <source>
        <dbReference type="Proteomes" id="UP001597365"/>
    </source>
</evidence>